<dbReference type="HOGENOM" id="CLU_171088_0_0_3"/>
<reference evidence="1 2" key="1">
    <citation type="submission" date="2008-07" db="EMBL/GenBank/DDBJ databases">
        <authorList>
            <person name="Tandeau de Marsac N."/>
            <person name="Ferriera S."/>
            <person name="Johnson J."/>
            <person name="Kravitz S."/>
            <person name="Beeson K."/>
            <person name="Sutton G."/>
            <person name="Rogers Y.-H."/>
            <person name="Friedman R."/>
            <person name="Frazier M."/>
            <person name="Venter J.C."/>
        </authorList>
    </citation>
    <scope>NUCLEOTIDE SEQUENCE [LARGE SCALE GENOMIC DNA]</scope>
    <source>
        <strain evidence="1 2">PCC 7420</strain>
    </source>
</reference>
<evidence type="ECO:0000313" key="1">
    <source>
        <dbReference type="EMBL" id="EDX75057.1"/>
    </source>
</evidence>
<sequence length="69" mass="7941">MPLAVYREVAAHLRQVEGVDVELIPQMSQTFDYNQSQVEGLWIQHADDSDAVSRERVNQILTHYNLLTT</sequence>
<dbReference type="Proteomes" id="UP000003835">
    <property type="component" value="Unassembled WGS sequence"/>
</dbReference>
<gene>
    <name evidence="1" type="ORF">MC7420_2061</name>
</gene>
<dbReference type="AlphaFoldDB" id="B4VSL7"/>
<evidence type="ECO:0000313" key="2">
    <source>
        <dbReference type="Proteomes" id="UP000003835"/>
    </source>
</evidence>
<organism evidence="1 2">
    <name type="scientific">Coleofasciculus chthonoplastes PCC 7420</name>
    <dbReference type="NCBI Taxonomy" id="118168"/>
    <lineage>
        <taxon>Bacteria</taxon>
        <taxon>Bacillati</taxon>
        <taxon>Cyanobacteriota</taxon>
        <taxon>Cyanophyceae</taxon>
        <taxon>Coleofasciculales</taxon>
        <taxon>Coleofasciculaceae</taxon>
        <taxon>Coleofasciculus</taxon>
    </lineage>
</organism>
<proteinExistence type="predicted"/>
<dbReference type="EMBL" id="DS989850">
    <property type="protein sequence ID" value="EDX75057.1"/>
    <property type="molecule type" value="Genomic_DNA"/>
</dbReference>
<dbReference type="eggNOG" id="ENOG50331IB">
    <property type="taxonomic scope" value="Bacteria"/>
</dbReference>
<protein>
    <submittedName>
        <fullName evidence="1">Uncharacterized protein</fullName>
    </submittedName>
</protein>
<keyword evidence="2" id="KW-1185">Reference proteome</keyword>
<dbReference type="STRING" id="118168.MC7420_2061"/>
<name>B4VSL7_9CYAN</name>
<accession>B4VSL7</accession>